<dbReference type="Gene3D" id="3.40.50.300">
    <property type="entry name" value="P-loop containing nucleotide triphosphate hydrolases"/>
    <property type="match status" value="1"/>
</dbReference>
<keyword evidence="3" id="KW-0547">Nucleotide-binding</keyword>
<feature type="domain" description="ABC transporter" evidence="6">
    <location>
        <begin position="2"/>
        <end position="226"/>
    </location>
</feature>
<dbReference type="GO" id="GO:0005524">
    <property type="term" value="F:ATP binding"/>
    <property type="evidence" value="ECO:0007669"/>
    <property type="project" value="UniProtKB-KW"/>
</dbReference>
<evidence type="ECO:0000256" key="5">
    <source>
        <dbReference type="ARBA" id="ARBA00049985"/>
    </source>
</evidence>
<dbReference type="InterPro" id="IPR003439">
    <property type="entry name" value="ABC_transporter-like_ATP-bd"/>
</dbReference>
<dbReference type="GO" id="GO:0043215">
    <property type="term" value="P:daunorubicin transport"/>
    <property type="evidence" value="ECO:0007669"/>
    <property type="project" value="InterPro"/>
</dbReference>
<dbReference type="InterPro" id="IPR025302">
    <property type="entry name" value="DrrA1/2-like_C"/>
</dbReference>
<dbReference type="AlphaFoldDB" id="A0A6J7MIM3"/>
<organism evidence="7">
    <name type="scientific">freshwater metagenome</name>
    <dbReference type="NCBI Taxonomy" id="449393"/>
    <lineage>
        <taxon>unclassified sequences</taxon>
        <taxon>metagenomes</taxon>
        <taxon>ecological metagenomes</taxon>
    </lineage>
</organism>
<comment type="subcellular location">
    <subcellularLocation>
        <location evidence="1">Cell membrane</location>
        <topology evidence="1">Peripheral membrane protein</topology>
        <orientation evidence="1">Cytoplasmic side</orientation>
    </subcellularLocation>
</comment>
<name>A0A6J7MIM3_9ZZZZ</name>
<dbReference type="SUPFAM" id="SSF52540">
    <property type="entry name" value="P-loop containing nucleoside triphosphate hydrolases"/>
    <property type="match status" value="1"/>
</dbReference>
<dbReference type="EMBL" id="CAFBOR010000020">
    <property type="protein sequence ID" value="CAB4979142.1"/>
    <property type="molecule type" value="Genomic_DNA"/>
</dbReference>
<dbReference type="PROSITE" id="PS50893">
    <property type="entry name" value="ABC_TRANSPORTER_2"/>
    <property type="match status" value="1"/>
</dbReference>
<evidence type="ECO:0000256" key="3">
    <source>
        <dbReference type="ARBA" id="ARBA00022741"/>
    </source>
</evidence>
<dbReference type="Pfam" id="PF00005">
    <property type="entry name" value="ABC_tran"/>
    <property type="match status" value="1"/>
</dbReference>
<evidence type="ECO:0000313" key="7">
    <source>
        <dbReference type="EMBL" id="CAB4979142.1"/>
    </source>
</evidence>
<sequence length="315" mass="34678">MVRTFDDFTAVDDVSFQVEAGELFGFLGPNGAGKTTTISILCTLLGLSGGSARVAGYDVTTQRDDVRRNIGLVFQEITLDDYLTAAENLRFHGILYGIAPSEVKARMDPLLEMVGLSDRADQQVRFFSGGMKRRLEIARGLLHMPRVLFLDEPTIGLDPQTRIHIWDYVDELRARENVTMFLTTHYMDEAERCDRIGIIDQGKIVAIDTPTALKASVGADIITLITADDPAARAELEAGLGIAVEETAEGLVIRVVDGEAFVPRIFSTLNVRVRSINVRRPSLDDVFLKYTGRALRDADSSGGLAANPMVRAFRR</sequence>
<evidence type="ECO:0000256" key="1">
    <source>
        <dbReference type="ARBA" id="ARBA00004413"/>
    </source>
</evidence>
<dbReference type="GO" id="GO:1900753">
    <property type="term" value="P:doxorubicin transport"/>
    <property type="evidence" value="ECO:0007669"/>
    <property type="project" value="InterPro"/>
</dbReference>
<dbReference type="SMART" id="SM00382">
    <property type="entry name" value="AAA"/>
    <property type="match status" value="1"/>
</dbReference>
<gene>
    <name evidence="7" type="ORF">UFOPK3974_00253</name>
</gene>
<evidence type="ECO:0000259" key="6">
    <source>
        <dbReference type="PROSITE" id="PS50893"/>
    </source>
</evidence>
<dbReference type="NCBIfam" id="TIGR01188">
    <property type="entry name" value="drrA"/>
    <property type="match status" value="1"/>
</dbReference>
<dbReference type="InterPro" id="IPR017871">
    <property type="entry name" value="ABC_transporter-like_CS"/>
</dbReference>
<keyword evidence="2" id="KW-0813">Transport</keyword>
<dbReference type="PROSITE" id="PS00211">
    <property type="entry name" value="ABC_TRANSPORTER_1"/>
    <property type="match status" value="1"/>
</dbReference>
<dbReference type="PANTHER" id="PTHR43582:SF2">
    <property type="entry name" value="LINEARMYCIN RESISTANCE ATP-BINDING PROTEIN LNRL"/>
    <property type="match status" value="1"/>
</dbReference>
<dbReference type="InterPro" id="IPR005894">
    <property type="entry name" value="DrrA"/>
</dbReference>
<keyword evidence="4" id="KW-0067">ATP-binding</keyword>
<evidence type="ECO:0000256" key="4">
    <source>
        <dbReference type="ARBA" id="ARBA00022840"/>
    </source>
</evidence>
<protein>
    <submittedName>
        <fullName evidence="7">Unannotated protein</fullName>
    </submittedName>
</protein>
<evidence type="ECO:0000256" key="2">
    <source>
        <dbReference type="ARBA" id="ARBA00022448"/>
    </source>
</evidence>
<comment type="similarity">
    <text evidence="5">Belongs to the ABC transporter superfamily. Drug exporter-1 (DrugE1) (TC 3.A.1.105) family.</text>
</comment>
<dbReference type="Pfam" id="PF13732">
    <property type="entry name" value="DrrA1-3_C"/>
    <property type="match status" value="1"/>
</dbReference>
<reference evidence="7" key="1">
    <citation type="submission" date="2020-05" db="EMBL/GenBank/DDBJ databases">
        <authorList>
            <person name="Chiriac C."/>
            <person name="Salcher M."/>
            <person name="Ghai R."/>
            <person name="Kavagutti S V."/>
        </authorList>
    </citation>
    <scope>NUCLEOTIDE SEQUENCE</scope>
</reference>
<dbReference type="GO" id="GO:0016887">
    <property type="term" value="F:ATP hydrolysis activity"/>
    <property type="evidence" value="ECO:0007669"/>
    <property type="project" value="InterPro"/>
</dbReference>
<dbReference type="InterPro" id="IPR027417">
    <property type="entry name" value="P-loop_NTPase"/>
</dbReference>
<accession>A0A6J7MIM3</accession>
<dbReference type="PANTHER" id="PTHR43582">
    <property type="entry name" value="LINEARMYCIN RESISTANCE ATP-BINDING PROTEIN LNRL"/>
    <property type="match status" value="1"/>
</dbReference>
<dbReference type="GO" id="GO:0005886">
    <property type="term" value="C:plasma membrane"/>
    <property type="evidence" value="ECO:0007669"/>
    <property type="project" value="UniProtKB-SubCell"/>
</dbReference>
<dbReference type="InterPro" id="IPR003593">
    <property type="entry name" value="AAA+_ATPase"/>
</dbReference>
<proteinExistence type="inferred from homology"/>